<evidence type="ECO:0000313" key="2">
    <source>
        <dbReference type="EMBL" id="BES85386.1"/>
    </source>
</evidence>
<name>A0AAN0KB70_9GAMM</name>
<dbReference type="AlphaFoldDB" id="A0AAN0KB70"/>
<gene>
    <name evidence="2" type="ORF">PEC302110_24830</name>
</gene>
<proteinExistence type="predicted"/>
<accession>A0AAN0KB70</accession>
<keyword evidence="3" id="KW-1185">Reference proteome</keyword>
<organism evidence="2 3">
    <name type="scientific">Pectobacterium araliae</name>
    <dbReference type="NCBI Taxonomy" id="3073862"/>
    <lineage>
        <taxon>Bacteria</taxon>
        <taxon>Pseudomonadati</taxon>
        <taxon>Pseudomonadota</taxon>
        <taxon>Gammaproteobacteria</taxon>
        <taxon>Enterobacterales</taxon>
        <taxon>Pectobacteriaceae</taxon>
        <taxon>Pectobacterium</taxon>
    </lineage>
</organism>
<reference evidence="3" key="1">
    <citation type="journal article" date="2024" name="Int. J. Syst. Evol. Microbiol.">
        <title>Pectobacterium araliae sp. nov., a pathogen causing bacterial soft rot of Japanese angelica tree in Japan.</title>
        <authorList>
            <person name="Sawada H."/>
            <person name="Someya N."/>
            <person name="Morohoshi T."/>
            <person name="Ono M."/>
            <person name="Satou M."/>
        </authorList>
    </citation>
    <scope>NUCLEOTIDE SEQUENCE [LARGE SCALE GENOMIC DNA]</scope>
    <source>
        <strain evidence="3">MAFF 302110</strain>
    </source>
</reference>
<feature type="region of interest" description="Disordered" evidence="1">
    <location>
        <begin position="1"/>
        <end position="21"/>
    </location>
</feature>
<dbReference type="EMBL" id="AP028908">
    <property type="protein sequence ID" value="BES85386.1"/>
    <property type="molecule type" value="Genomic_DNA"/>
</dbReference>
<evidence type="ECO:0000256" key="1">
    <source>
        <dbReference type="SAM" id="MobiDB-lite"/>
    </source>
</evidence>
<evidence type="ECO:0000313" key="3">
    <source>
        <dbReference type="Proteomes" id="UP001377830"/>
    </source>
</evidence>
<protein>
    <submittedName>
        <fullName evidence="2">Uncharacterized protein</fullName>
    </submittedName>
</protein>
<dbReference type="Proteomes" id="UP001377830">
    <property type="component" value="Chromosome"/>
</dbReference>
<sequence length="61" mass="7006">MQKKGLAHSNDVKRRNPFFPDANPQILLDNGQSSIGHYHKLKIISINIMTIIIYTMKIIND</sequence>
<dbReference type="KEGG" id="parl:PEC302110_24830"/>